<accession>A0A087M773</accession>
<dbReference type="OrthoDB" id="187831at2"/>
<dbReference type="AlphaFoldDB" id="A0A087M773"/>
<gene>
    <name evidence="1" type="ORF">JP75_00805</name>
</gene>
<reference evidence="1 2" key="1">
    <citation type="submission" date="2014-08" db="EMBL/GenBank/DDBJ databases">
        <authorList>
            <person name="Hassan Y.I."/>
            <person name="Lepp D."/>
            <person name="Zhou T."/>
        </authorList>
    </citation>
    <scope>NUCLEOTIDE SEQUENCE [LARGE SCALE GENOMIC DNA]</scope>
    <source>
        <strain evidence="1 2">IFO13584</strain>
    </source>
</reference>
<protein>
    <recommendedName>
        <fullName evidence="3">Metanogen output domain-containing protein</fullName>
    </recommendedName>
</protein>
<dbReference type="EMBL" id="JQGC01000001">
    <property type="protein sequence ID" value="KFL32726.1"/>
    <property type="molecule type" value="Genomic_DNA"/>
</dbReference>
<dbReference type="RefSeq" id="WP_035077778.1">
    <property type="nucleotide sequence ID" value="NZ_JQGC01000001.1"/>
</dbReference>
<proteinExistence type="predicted"/>
<evidence type="ECO:0008006" key="3">
    <source>
        <dbReference type="Google" id="ProtNLM"/>
    </source>
</evidence>
<name>A0A087M773_9HYPH</name>
<keyword evidence="2" id="KW-1185">Reference proteome</keyword>
<dbReference type="Proteomes" id="UP000028981">
    <property type="component" value="Unassembled WGS sequence"/>
</dbReference>
<dbReference type="STRING" id="46914.JP75_00805"/>
<comment type="caution">
    <text evidence="1">The sequence shown here is derived from an EMBL/GenBank/DDBJ whole genome shotgun (WGS) entry which is preliminary data.</text>
</comment>
<evidence type="ECO:0000313" key="2">
    <source>
        <dbReference type="Proteomes" id="UP000028981"/>
    </source>
</evidence>
<organism evidence="1 2">
    <name type="scientific">Devosia riboflavina</name>
    <dbReference type="NCBI Taxonomy" id="46914"/>
    <lineage>
        <taxon>Bacteria</taxon>
        <taxon>Pseudomonadati</taxon>
        <taxon>Pseudomonadota</taxon>
        <taxon>Alphaproteobacteria</taxon>
        <taxon>Hyphomicrobiales</taxon>
        <taxon>Devosiaceae</taxon>
        <taxon>Devosia</taxon>
    </lineage>
</organism>
<evidence type="ECO:0000313" key="1">
    <source>
        <dbReference type="EMBL" id="KFL32726.1"/>
    </source>
</evidence>
<sequence>MIPSDHFTRFYNEVFKFLESKGQEDLDLYWLEISKNQEKHILDLIRTKGLQGMYEYWSVIEEEENCELDLMVDDEHLELHMHGCPSLAKVMDNDAAPMTRYCDHCAGWIGPIMDKTGYHLVYDVISRTEPRCVMRIFKDADKAKEAEKSVQLLMGWPGKKAAT</sequence>